<proteinExistence type="predicted"/>
<organism evidence="1 2">
    <name type="scientific">Panagrolaimus sp. ES5</name>
    <dbReference type="NCBI Taxonomy" id="591445"/>
    <lineage>
        <taxon>Eukaryota</taxon>
        <taxon>Metazoa</taxon>
        <taxon>Ecdysozoa</taxon>
        <taxon>Nematoda</taxon>
        <taxon>Chromadorea</taxon>
        <taxon>Rhabditida</taxon>
        <taxon>Tylenchina</taxon>
        <taxon>Panagrolaimomorpha</taxon>
        <taxon>Panagrolaimoidea</taxon>
        <taxon>Panagrolaimidae</taxon>
        <taxon>Panagrolaimus</taxon>
    </lineage>
</organism>
<name>A0AC34FDC6_9BILA</name>
<protein>
    <submittedName>
        <fullName evidence="2">Uncharacterized protein</fullName>
    </submittedName>
</protein>
<dbReference type="WBParaSite" id="ES5_v2.g14799.t1">
    <property type="protein sequence ID" value="ES5_v2.g14799.t1"/>
    <property type="gene ID" value="ES5_v2.g14799"/>
</dbReference>
<dbReference type="Proteomes" id="UP000887579">
    <property type="component" value="Unplaced"/>
</dbReference>
<evidence type="ECO:0000313" key="1">
    <source>
        <dbReference type="Proteomes" id="UP000887579"/>
    </source>
</evidence>
<accession>A0AC34FDC6</accession>
<sequence length="73" mass="8168">MSLCCELEPVFRLATSVNQKCGDIEGATKEIDCQRCCETWGLSKGVGKDKQSGTFDYTNQKCYCCKLQCPFRA</sequence>
<evidence type="ECO:0000313" key="2">
    <source>
        <dbReference type="WBParaSite" id="ES5_v2.g14799.t1"/>
    </source>
</evidence>
<reference evidence="2" key="1">
    <citation type="submission" date="2022-11" db="UniProtKB">
        <authorList>
            <consortium name="WormBaseParasite"/>
        </authorList>
    </citation>
    <scope>IDENTIFICATION</scope>
</reference>